<evidence type="ECO:0000313" key="1">
    <source>
        <dbReference type="EMBL" id="DAD98160.1"/>
    </source>
</evidence>
<name>A0A8S5NVC0_9CAUD</name>
<sequence>MDIPKIFKDKGKKYKFVKEYSNYVLYEEMKIKYKECFNKQDLGLIEEKEKPYNTNPQRVKYF</sequence>
<protein>
    <submittedName>
        <fullName evidence="1">Uncharacterized protein</fullName>
    </submittedName>
</protein>
<dbReference type="EMBL" id="BK015254">
    <property type="protein sequence ID" value="DAD98160.1"/>
    <property type="molecule type" value="Genomic_DNA"/>
</dbReference>
<organism evidence="1">
    <name type="scientific">Myoviridae sp. cthRr4</name>
    <dbReference type="NCBI Taxonomy" id="2825152"/>
    <lineage>
        <taxon>Viruses</taxon>
        <taxon>Duplodnaviria</taxon>
        <taxon>Heunggongvirae</taxon>
        <taxon>Uroviricota</taxon>
        <taxon>Caudoviricetes</taxon>
    </lineage>
</organism>
<reference evidence="1" key="1">
    <citation type="journal article" date="2021" name="Proc. Natl. Acad. Sci. U.S.A.">
        <title>A Catalog of Tens of Thousands of Viruses from Human Metagenomes Reveals Hidden Associations with Chronic Diseases.</title>
        <authorList>
            <person name="Tisza M.J."/>
            <person name="Buck C.B."/>
        </authorList>
    </citation>
    <scope>NUCLEOTIDE SEQUENCE</scope>
    <source>
        <strain evidence="1">CthRr4</strain>
    </source>
</reference>
<proteinExistence type="predicted"/>
<accession>A0A8S5NVC0</accession>